<feature type="transmembrane region" description="Helical" evidence="5">
    <location>
        <begin position="124"/>
        <end position="150"/>
    </location>
</feature>
<keyword evidence="7" id="KW-0067">ATP-binding</keyword>
<evidence type="ECO:0000256" key="1">
    <source>
        <dbReference type="ARBA" id="ARBA00004651"/>
    </source>
</evidence>
<dbReference type="CDD" id="cd18551">
    <property type="entry name" value="ABC_6TM_LmrA_like"/>
    <property type="match status" value="1"/>
</dbReference>
<keyword evidence="7" id="KW-0547">Nucleotide-binding</keyword>
<dbReference type="Proteomes" id="UP001270004">
    <property type="component" value="Unassembled WGS sequence"/>
</dbReference>
<dbReference type="RefSeq" id="WP_319444386.1">
    <property type="nucleotide sequence ID" value="NZ_JAWWZK010000084.1"/>
</dbReference>
<evidence type="ECO:0000256" key="5">
    <source>
        <dbReference type="SAM" id="Phobius"/>
    </source>
</evidence>
<keyword evidence="4 5" id="KW-0472">Membrane</keyword>
<dbReference type="GO" id="GO:0005524">
    <property type="term" value="F:ATP binding"/>
    <property type="evidence" value="ECO:0007669"/>
    <property type="project" value="UniProtKB-KW"/>
</dbReference>
<gene>
    <name evidence="7" type="ORF">SHY70_11130</name>
</gene>
<comment type="caution">
    <text evidence="7">The sequence shown here is derived from an EMBL/GenBank/DDBJ whole genome shotgun (WGS) entry which is preliminary data.</text>
</comment>
<dbReference type="GO" id="GO:0005886">
    <property type="term" value="C:plasma membrane"/>
    <property type="evidence" value="ECO:0007669"/>
    <property type="project" value="UniProtKB-SubCell"/>
</dbReference>
<evidence type="ECO:0000259" key="6">
    <source>
        <dbReference type="PROSITE" id="PS50929"/>
    </source>
</evidence>
<dbReference type="PANTHER" id="PTHR43394">
    <property type="entry name" value="ATP-DEPENDENT PERMEASE MDL1, MITOCHONDRIAL"/>
    <property type="match status" value="1"/>
</dbReference>
<feature type="domain" description="ABC transmembrane type-1" evidence="6">
    <location>
        <begin position="19"/>
        <end position="300"/>
    </location>
</feature>
<dbReference type="InterPro" id="IPR039421">
    <property type="entry name" value="Type_1_exporter"/>
</dbReference>
<keyword evidence="2 5" id="KW-0812">Transmembrane</keyword>
<feature type="transmembrane region" description="Helical" evidence="5">
    <location>
        <begin position="16"/>
        <end position="39"/>
    </location>
</feature>
<dbReference type="InterPro" id="IPR036640">
    <property type="entry name" value="ABC1_TM_sf"/>
</dbReference>
<evidence type="ECO:0000313" key="7">
    <source>
        <dbReference type="EMBL" id="MDX5038816.1"/>
    </source>
</evidence>
<organism evidence="7 8">
    <name type="scientific">Streptococcus suis</name>
    <dbReference type="NCBI Taxonomy" id="1307"/>
    <lineage>
        <taxon>Bacteria</taxon>
        <taxon>Bacillati</taxon>
        <taxon>Bacillota</taxon>
        <taxon>Bacilli</taxon>
        <taxon>Lactobacillales</taxon>
        <taxon>Streptococcaceae</taxon>
        <taxon>Streptococcus</taxon>
    </lineage>
</organism>
<evidence type="ECO:0000256" key="3">
    <source>
        <dbReference type="ARBA" id="ARBA00022989"/>
    </source>
</evidence>
<dbReference type="GO" id="GO:0015421">
    <property type="term" value="F:ABC-type oligopeptide transporter activity"/>
    <property type="evidence" value="ECO:0007669"/>
    <property type="project" value="TreeGrafter"/>
</dbReference>
<dbReference type="AlphaFoldDB" id="A0AAW9DIA9"/>
<protein>
    <submittedName>
        <fullName evidence="7">ABC transporter ATP-binding protein</fullName>
    </submittedName>
</protein>
<dbReference type="Pfam" id="PF00664">
    <property type="entry name" value="ABC_membrane"/>
    <property type="match status" value="1"/>
</dbReference>
<dbReference type="PANTHER" id="PTHR43394:SF1">
    <property type="entry name" value="ATP-BINDING CASSETTE SUB-FAMILY B MEMBER 10, MITOCHONDRIAL"/>
    <property type="match status" value="1"/>
</dbReference>
<evidence type="ECO:0000313" key="8">
    <source>
        <dbReference type="Proteomes" id="UP001270004"/>
    </source>
</evidence>
<proteinExistence type="predicted"/>
<keyword evidence="3 5" id="KW-1133">Transmembrane helix</keyword>
<feature type="non-terminal residue" evidence="7">
    <location>
        <position position="326"/>
    </location>
</feature>
<dbReference type="Gene3D" id="1.20.1560.10">
    <property type="entry name" value="ABC transporter type 1, transmembrane domain"/>
    <property type="match status" value="1"/>
</dbReference>
<sequence>MNRRLVGVLLKSLNKTMFLFGIALSALGVGMGLFLPQFIGQLLDQTYLSNLLTRPELLAGFILFFVSVYTVQALSNYFIGRSGSNALKQLQQFIYESLLTTSVKDLDQYQSGDLASRLTNDMSIVLNFITVILPNFLMNGLMVIGSIYFLWTISPWLTGLSFLLLPLLSMVMIPMNQRLEGYYSAYQEGLGQVSSRISHKFTTIRLMKAFQGEKHEQREMGKSFQKLSQTFEKMIRLSAVQHTLVSSLMTGFIILMLLVAGIEVTKGVMTMATLTTFVLYMMQLIDPVTDIASSLNELTEFHAVSKRLVELLELNKEEQADTELVD</sequence>
<feature type="transmembrane region" description="Helical" evidence="5">
    <location>
        <begin position="59"/>
        <end position="79"/>
    </location>
</feature>
<dbReference type="EMBL" id="JAWWZK010000084">
    <property type="protein sequence ID" value="MDX5038816.1"/>
    <property type="molecule type" value="Genomic_DNA"/>
</dbReference>
<evidence type="ECO:0000256" key="2">
    <source>
        <dbReference type="ARBA" id="ARBA00022692"/>
    </source>
</evidence>
<accession>A0AAW9DIA9</accession>
<comment type="subcellular location">
    <subcellularLocation>
        <location evidence="1">Cell membrane</location>
        <topology evidence="1">Multi-pass membrane protein</topology>
    </subcellularLocation>
</comment>
<evidence type="ECO:0000256" key="4">
    <source>
        <dbReference type="ARBA" id="ARBA00023136"/>
    </source>
</evidence>
<dbReference type="PROSITE" id="PS50929">
    <property type="entry name" value="ABC_TM1F"/>
    <property type="match status" value="1"/>
</dbReference>
<name>A0AAW9DIA9_STRSU</name>
<feature type="transmembrane region" description="Helical" evidence="5">
    <location>
        <begin position="156"/>
        <end position="173"/>
    </location>
</feature>
<dbReference type="SUPFAM" id="SSF90123">
    <property type="entry name" value="ABC transporter transmembrane region"/>
    <property type="match status" value="1"/>
</dbReference>
<reference evidence="7" key="1">
    <citation type="submission" date="2023-11" db="EMBL/GenBank/DDBJ databases">
        <title>Antimicrobial resistance in invasive Streptococcus suis isolated in Spain and the associated genetic mechanisms.</title>
        <authorList>
            <person name="Uruen C."/>
            <person name="Arenas J.A."/>
        </authorList>
    </citation>
    <scope>NUCLEOTIDE SEQUENCE</scope>
    <source>
        <strain evidence="7">Ss_70</strain>
    </source>
</reference>
<dbReference type="InterPro" id="IPR011527">
    <property type="entry name" value="ABC1_TM_dom"/>
</dbReference>
<feature type="transmembrane region" description="Helical" evidence="5">
    <location>
        <begin position="243"/>
        <end position="262"/>
    </location>
</feature>